<evidence type="ECO:0000256" key="5">
    <source>
        <dbReference type="HAMAP-Rule" id="MF_00299"/>
    </source>
</evidence>
<evidence type="ECO:0000256" key="3">
    <source>
        <dbReference type="ARBA" id="ARBA00023027"/>
    </source>
</evidence>
<dbReference type="SUPFAM" id="SSF56399">
    <property type="entry name" value="ADP-ribosylation"/>
    <property type="match status" value="1"/>
</dbReference>
<dbReference type="PANTHER" id="PTHR12684:SF2">
    <property type="entry name" value="TRNA 2'-PHOSPHOTRANSFERASE 1"/>
    <property type="match status" value="1"/>
</dbReference>
<dbReference type="STRING" id="395493.BegalDRAFT_2523"/>
<dbReference type="InterPro" id="IPR022928">
    <property type="entry name" value="RNA_2'-PTrans_KptA"/>
</dbReference>
<evidence type="ECO:0000256" key="2">
    <source>
        <dbReference type="ARBA" id="ARBA00022679"/>
    </source>
</evidence>
<dbReference type="Gene3D" id="3.20.170.30">
    <property type="match status" value="1"/>
</dbReference>
<sequence length="187" mass="20997">MDKKRQVFLSKFLSKHLRHTPEALNLVLQVGGWVSVDTLLHQATIAGVTFSLEELREVVESNDKQRFAFDETGLLIRANQGHSTAVDLQLRPVEPPTALYHGTATRFVASILEQGLLPMQRHHVHLSADIETAHKVGIRHGNPVIFLIDTQAMRAQQIEFFQSDNGVWLTAKVLPTFLCLLTSSDRN</sequence>
<dbReference type="GO" id="GO:0006388">
    <property type="term" value="P:tRNA splicing, via endonucleolytic cleavage and ligation"/>
    <property type="evidence" value="ECO:0007669"/>
    <property type="project" value="UniProtKB-UniRule"/>
</dbReference>
<evidence type="ECO:0000256" key="1">
    <source>
        <dbReference type="ARBA" id="ARBA00009836"/>
    </source>
</evidence>
<dbReference type="RefSeq" id="WP_002690482.1">
    <property type="nucleotide sequence ID" value="NZ_JH600070.1"/>
</dbReference>
<protein>
    <recommendedName>
        <fullName evidence="5">Probable RNA 2'-phosphotransferase</fullName>
        <ecNumber evidence="5">2.7.1.-</ecNumber>
    </recommendedName>
</protein>
<dbReference type="GO" id="GO:0000215">
    <property type="term" value="F:tRNA 2'-phosphotransferase activity"/>
    <property type="evidence" value="ECO:0007669"/>
    <property type="project" value="TreeGrafter"/>
</dbReference>
<dbReference type="Proteomes" id="UP000005744">
    <property type="component" value="Unassembled WGS sequence"/>
</dbReference>
<accession>I3CIC3</accession>
<dbReference type="PANTHER" id="PTHR12684">
    <property type="entry name" value="PUTATIVE PHOSPHOTRANSFERASE"/>
    <property type="match status" value="1"/>
</dbReference>
<evidence type="ECO:0000313" key="6">
    <source>
        <dbReference type="EMBL" id="EIJ43366.1"/>
    </source>
</evidence>
<gene>
    <name evidence="5" type="primary">kptA</name>
    <name evidence="6" type="ORF">BegalDRAFT_2523</name>
</gene>
<dbReference type="InterPro" id="IPR042080">
    <property type="entry name" value="RNA_2'-PTrans_N"/>
</dbReference>
<organism evidence="6 7">
    <name type="scientific">Beggiatoa alba B18LD</name>
    <dbReference type="NCBI Taxonomy" id="395493"/>
    <lineage>
        <taxon>Bacteria</taxon>
        <taxon>Pseudomonadati</taxon>
        <taxon>Pseudomonadota</taxon>
        <taxon>Gammaproteobacteria</taxon>
        <taxon>Thiotrichales</taxon>
        <taxon>Thiotrichaceae</taxon>
        <taxon>Beggiatoa</taxon>
    </lineage>
</organism>
<evidence type="ECO:0000313" key="7">
    <source>
        <dbReference type="Proteomes" id="UP000005744"/>
    </source>
</evidence>
<dbReference type="EC" id="2.7.1.-" evidence="5"/>
<keyword evidence="3 5" id="KW-0520">NAD</keyword>
<keyword evidence="2 5" id="KW-0808">Transferase</keyword>
<dbReference type="OrthoDB" id="4537997at2"/>
<proteinExistence type="inferred from homology"/>
<dbReference type="InterPro" id="IPR042081">
    <property type="entry name" value="RNA_2'-PTrans_C"/>
</dbReference>
<dbReference type="NCBIfam" id="NF002014">
    <property type="entry name" value="PRK00819.1-4"/>
    <property type="match status" value="1"/>
</dbReference>
<dbReference type="HAMAP" id="MF_00299">
    <property type="entry name" value="KptA"/>
    <property type="match status" value="1"/>
</dbReference>
<reference evidence="6 7" key="1">
    <citation type="submission" date="2011-11" db="EMBL/GenBank/DDBJ databases">
        <title>Improved High-Quality Draft sequence of Beggiatoa alba B18lD.</title>
        <authorList>
            <consortium name="US DOE Joint Genome Institute"/>
            <person name="Lucas S."/>
            <person name="Han J."/>
            <person name="Lapidus A."/>
            <person name="Cheng J.-F."/>
            <person name="Goodwin L."/>
            <person name="Pitluck S."/>
            <person name="Peters L."/>
            <person name="Mikhailova N."/>
            <person name="Held B."/>
            <person name="Detter J.C."/>
            <person name="Han C."/>
            <person name="Tapia R."/>
            <person name="Land M."/>
            <person name="Hauser L."/>
            <person name="Kyrpides N."/>
            <person name="Ivanova N."/>
            <person name="Pagani I."/>
            <person name="Samuel K."/>
            <person name="Teske A."/>
            <person name="Mueller J."/>
            <person name="Woyke T."/>
        </authorList>
    </citation>
    <scope>NUCLEOTIDE SEQUENCE [LARGE SCALE GENOMIC DNA]</scope>
    <source>
        <strain evidence="6 7">B18LD</strain>
    </source>
</reference>
<dbReference type="Pfam" id="PF01885">
    <property type="entry name" value="PTS_2-RNA"/>
    <property type="match status" value="1"/>
</dbReference>
<name>I3CIC3_9GAMM</name>
<keyword evidence="7" id="KW-1185">Reference proteome</keyword>
<dbReference type="InterPro" id="IPR002745">
    <property type="entry name" value="Ptrans_KptA/Tpt1"/>
</dbReference>
<dbReference type="Gene3D" id="1.10.10.970">
    <property type="entry name" value="RNA 2'-phosphotransferase, Tpt1/KptA family, N-terminal domain"/>
    <property type="match status" value="1"/>
</dbReference>
<dbReference type="AlphaFoldDB" id="I3CIC3"/>
<comment type="similarity">
    <text evidence="1 5">Belongs to the KptA/TPT1 family.</text>
</comment>
<dbReference type="GO" id="GO:0003950">
    <property type="term" value="F:NAD+ poly-ADP-ribosyltransferase activity"/>
    <property type="evidence" value="ECO:0007669"/>
    <property type="project" value="InterPro"/>
</dbReference>
<dbReference type="eggNOG" id="COG1859">
    <property type="taxonomic scope" value="Bacteria"/>
</dbReference>
<evidence type="ECO:0000256" key="4">
    <source>
        <dbReference type="ARBA" id="ARBA00025212"/>
    </source>
</evidence>
<dbReference type="HOGENOM" id="CLU_052998_4_0_6"/>
<comment type="function">
    <text evidence="4 5">Removes the 2'-phosphate from RNA via an intermediate in which the phosphate is ADP-ribosylated by NAD followed by a presumed transesterification to release the RNA and generate ADP-ribose 1''-2''-cyclic phosphate (APPR&gt;P). May function as an ADP-ribosylase.</text>
</comment>
<dbReference type="EMBL" id="JH600070">
    <property type="protein sequence ID" value="EIJ43366.1"/>
    <property type="molecule type" value="Genomic_DNA"/>
</dbReference>